<comment type="caution">
    <text evidence="2">The sequence shown here is derived from an EMBL/GenBank/DDBJ whole genome shotgun (WGS) entry which is preliminary data.</text>
</comment>
<name>A0A9X3FAV6_9BACT</name>
<sequence length="206" mass="23602">MKRNIRIIKFPVVLLIVVYTLSGCSPDNNFSIAGRVPDTSYDGEWMYLVPLVNAPLERVDSSLITNGTFQFEGFVETPEIYIIRPKPLYRLSLQELLIVKEPGQTQAYLGESSVTGGTANNNLLHRWKEQKTIFDKKHRLLQNSLANSDAEGEELIKKQLDSLRLEKNEYHYNFALNNNDNVVGEMIIRFMKSSFTEEQKSNLSIK</sequence>
<accession>A0A9X3FAV6</accession>
<proteinExistence type="predicted"/>
<evidence type="ECO:0000259" key="1">
    <source>
        <dbReference type="Pfam" id="PF14289"/>
    </source>
</evidence>
<dbReference type="Proteomes" id="UP001145087">
    <property type="component" value="Unassembled WGS sequence"/>
</dbReference>
<dbReference type="AlphaFoldDB" id="A0A9X3FAV6"/>
<protein>
    <submittedName>
        <fullName evidence="2">DUF4369 domain-containing protein</fullName>
    </submittedName>
</protein>
<reference evidence="2" key="1">
    <citation type="submission" date="2022-11" db="EMBL/GenBank/DDBJ databases">
        <title>Marilongibacter aestuarii gen. nov., sp. nov., isolated from tidal flat sediment.</title>
        <authorList>
            <person name="Jiayan W."/>
        </authorList>
    </citation>
    <scope>NUCLEOTIDE SEQUENCE</scope>
    <source>
        <strain evidence="2">Z1-6</strain>
    </source>
</reference>
<keyword evidence="3" id="KW-1185">Reference proteome</keyword>
<dbReference type="RefSeq" id="WP_343335267.1">
    <property type="nucleotide sequence ID" value="NZ_JAPOHD010000065.1"/>
</dbReference>
<evidence type="ECO:0000313" key="2">
    <source>
        <dbReference type="EMBL" id="MCY1722942.1"/>
    </source>
</evidence>
<feature type="domain" description="DUF4369" evidence="1">
    <location>
        <begin position="30"/>
        <end position="123"/>
    </location>
</feature>
<dbReference type="Pfam" id="PF14289">
    <property type="entry name" value="DUF4369"/>
    <property type="match status" value="1"/>
</dbReference>
<dbReference type="PROSITE" id="PS51257">
    <property type="entry name" value="PROKAR_LIPOPROTEIN"/>
    <property type="match status" value="1"/>
</dbReference>
<organism evidence="2 3">
    <name type="scientific">Draconibacterium aestuarii</name>
    <dbReference type="NCBI Taxonomy" id="2998507"/>
    <lineage>
        <taxon>Bacteria</taxon>
        <taxon>Pseudomonadati</taxon>
        <taxon>Bacteroidota</taxon>
        <taxon>Bacteroidia</taxon>
        <taxon>Marinilabiliales</taxon>
        <taxon>Prolixibacteraceae</taxon>
        <taxon>Draconibacterium</taxon>
    </lineage>
</organism>
<evidence type="ECO:0000313" key="3">
    <source>
        <dbReference type="Proteomes" id="UP001145087"/>
    </source>
</evidence>
<gene>
    <name evidence="2" type="ORF">OU798_21525</name>
</gene>
<dbReference type="InterPro" id="IPR025380">
    <property type="entry name" value="DUF4369"/>
</dbReference>
<dbReference type="EMBL" id="JAPOHD010000065">
    <property type="protein sequence ID" value="MCY1722942.1"/>
    <property type="molecule type" value="Genomic_DNA"/>
</dbReference>